<dbReference type="AlphaFoldDB" id="A0A1L8TM25"/>
<protein>
    <submittedName>
        <fullName evidence="7">Arsenate reductase (Thioredoxin)</fullName>
    </submittedName>
</protein>
<accession>A0A1L8TM25</accession>
<dbReference type="InterPro" id="IPR023485">
    <property type="entry name" value="Ptyr_pPase"/>
</dbReference>
<dbReference type="PANTHER" id="PTHR43428">
    <property type="entry name" value="ARSENATE REDUCTASE"/>
    <property type="match status" value="1"/>
</dbReference>
<evidence type="ECO:0000256" key="5">
    <source>
        <dbReference type="ARBA" id="ARBA00023284"/>
    </source>
</evidence>
<organism evidence="7 8">
    <name type="scientific">Enterococcus hermanniensis</name>
    <dbReference type="NCBI Taxonomy" id="249189"/>
    <lineage>
        <taxon>Bacteria</taxon>
        <taxon>Bacillati</taxon>
        <taxon>Bacillota</taxon>
        <taxon>Bacilli</taxon>
        <taxon>Lactobacillales</taxon>
        <taxon>Enterococcaceae</taxon>
        <taxon>Enterococcus</taxon>
    </lineage>
</organism>
<dbReference type="Pfam" id="PF01451">
    <property type="entry name" value="LMWPc"/>
    <property type="match status" value="1"/>
</dbReference>
<feature type="domain" description="Phosphotyrosine protein phosphatase I" evidence="6">
    <location>
        <begin position="2"/>
        <end position="135"/>
    </location>
</feature>
<keyword evidence="4" id="KW-1015">Disulfide bond</keyword>
<keyword evidence="1" id="KW-0963">Cytoplasm</keyword>
<keyword evidence="2" id="KW-0059">Arsenical resistance</keyword>
<evidence type="ECO:0000256" key="4">
    <source>
        <dbReference type="ARBA" id="ARBA00023157"/>
    </source>
</evidence>
<dbReference type="SUPFAM" id="SSF52788">
    <property type="entry name" value="Phosphotyrosine protein phosphatases I"/>
    <property type="match status" value="1"/>
</dbReference>
<dbReference type="PANTHER" id="PTHR43428:SF1">
    <property type="entry name" value="ARSENATE REDUCTASE"/>
    <property type="match status" value="1"/>
</dbReference>
<comment type="caution">
    <text evidence="7">The sequence shown here is derived from an EMBL/GenBank/DDBJ whole genome shotgun (WGS) entry which is preliminary data.</text>
</comment>
<proteinExistence type="predicted"/>
<dbReference type="RefSeq" id="WP_071857951.1">
    <property type="nucleotide sequence ID" value="NZ_JBHSHK010000022.1"/>
</dbReference>
<dbReference type="SMART" id="SM00226">
    <property type="entry name" value="LMWPc"/>
    <property type="match status" value="1"/>
</dbReference>
<dbReference type="Gene3D" id="3.40.50.2300">
    <property type="match status" value="1"/>
</dbReference>
<dbReference type="STRING" id="249189.RV04_GL002087"/>
<dbReference type="EMBL" id="JXKQ01000006">
    <property type="protein sequence ID" value="OJG45371.1"/>
    <property type="molecule type" value="Genomic_DNA"/>
</dbReference>
<evidence type="ECO:0000256" key="3">
    <source>
        <dbReference type="ARBA" id="ARBA00023002"/>
    </source>
</evidence>
<dbReference type="GO" id="GO:0030612">
    <property type="term" value="F:arsenate reductase (thioredoxin) activity"/>
    <property type="evidence" value="ECO:0007669"/>
    <property type="project" value="InterPro"/>
</dbReference>
<dbReference type="InterPro" id="IPR036196">
    <property type="entry name" value="Ptyr_pPase_sf"/>
</dbReference>
<dbReference type="CDD" id="cd16345">
    <property type="entry name" value="LMWP_ArsC"/>
    <property type="match status" value="1"/>
</dbReference>
<dbReference type="GO" id="GO:0004725">
    <property type="term" value="F:protein tyrosine phosphatase activity"/>
    <property type="evidence" value="ECO:0007669"/>
    <property type="project" value="InterPro"/>
</dbReference>
<keyword evidence="5" id="KW-0676">Redox-active center</keyword>
<gene>
    <name evidence="7" type="ORF">RV04_GL002087</name>
</gene>
<evidence type="ECO:0000313" key="7">
    <source>
        <dbReference type="EMBL" id="OJG45371.1"/>
    </source>
</evidence>
<dbReference type="Proteomes" id="UP000182077">
    <property type="component" value="Unassembled WGS sequence"/>
</dbReference>
<name>A0A1L8TM25_9ENTE</name>
<dbReference type="InterPro" id="IPR014064">
    <property type="entry name" value="Arsenate_reductase_ArsC"/>
</dbReference>
<dbReference type="GO" id="GO:0046685">
    <property type="term" value="P:response to arsenic-containing substance"/>
    <property type="evidence" value="ECO:0007669"/>
    <property type="project" value="UniProtKB-KW"/>
</dbReference>
<evidence type="ECO:0000259" key="6">
    <source>
        <dbReference type="SMART" id="SM00226"/>
    </source>
</evidence>
<keyword evidence="3" id="KW-0560">Oxidoreductase</keyword>
<dbReference type="OrthoDB" id="9784339at2"/>
<sequence length="135" mass="15039">MRKIYFLCTGNSCRSQIAEGYGKAILPTAEFEIKSAGIEQHGLNPRAVQVMAEEGINISTQTSDLIDMDYFNQADLIITLCGDAKDKCPVIPKGIEHAHWDLEDPAKATGTEEEIINKFREIRDDIKSRVANLLD</sequence>
<evidence type="ECO:0000256" key="1">
    <source>
        <dbReference type="ARBA" id="ARBA00022490"/>
    </source>
</evidence>
<keyword evidence="8" id="KW-1185">Reference proteome</keyword>
<reference evidence="7 8" key="1">
    <citation type="submission" date="2014-12" db="EMBL/GenBank/DDBJ databases">
        <title>Draft genome sequences of 29 type strains of Enterococci.</title>
        <authorList>
            <person name="Zhong Z."/>
            <person name="Sun Z."/>
            <person name="Liu W."/>
            <person name="Zhang W."/>
            <person name="Zhang H."/>
        </authorList>
    </citation>
    <scope>NUCLEOTIDE SEQUENCE [LARGE SCALE GENOMIC DNA]</scope>
    <source>
        <strain evidence="7 8">DSM 17122</strain>
    </source>
</reference>
<dbReference type="NCBIfam" id="TIGR02691">
    <property type="entry name" value="arsC_pI258_fam"/>
    <property type="match status" value="1"/>
</dbReference>
<evidence type="ECO:0000256" key="2">
    <source>
        <dbReference type="ARBA" id="ARBA00022849"/>
    </source>
</evidence>
<evidence type="ECO:0000313" key="8">
    <source>
        <dbReference type="Proteomes" id="UP000182077"/>
    </source>
</evidence>